<dbReference type="Gene3D" id="3.80.10.10">
    <property type="entry name" value="Ribonuclease Inhibitor"/>
    <property type="match status" value="1"/>
</dbReference>
<organism evidence="1 2">
    <name type="scientific">Galerina marginata (strain CBS 339.88)</name>
    <dbReference type="NCBI Taxonomy" id="685588"/>
    <lineage>
        <taxon>Eukaryota</taxon>
        <taxon>Fungi</taxon>
        <taxon>Dikarya</taxon>
        <taxon>Basidiomycota</taxon>
        <taxon>Agaricomycotina</taxon>
        <taxon>Agaricomycetes</taxon>
        <taxon>Agaricomycetidae</taxon>
        <taxon>Agaricales</taxon>
        <taxon>Agaricineae</taxon>
        <taxon>Strophariaceae</taxon>
        <taxon>Galerina</taxon>
    </lineage>
</organism>
<evidence type="ECO:0000313" key="2">
    <source>
        <dbReference type="Proteomes" id="UP000027222"/>
    </source>
</evidence>
<reference evidence="2" key="1">
    <citation type="journal article" date="2014" name="Proc. Natl. Acad. Sci. U.S.A.">
        <title>Extensive sampling of basidiomycete genomes demonstrates inadequacy of the white-rot/brown-rot paradigm for wood decay fungi.</title>
        <authorList>
            <person name="Riley R."/>
            <person name="Salamov A.A."/>
            <person name="Brown D.W."/>
            <person name="Nagy L.G."/>
            <person name="Floudas D."/>
            <person name="Held B.W."/>
            <person name="Levasseur A."/>
            <person name="Lombard V."/>
            <person name="Morin E."/>
            <person name="Otillar R."/>
            <person name="Lindquist E.A."/>
            <person name="Sun H."/>
            <person name="LaButti K.M."/>
            <person name="Schmutz J."/>
            <person name="Jabbour D."/>
            <person name="Luo H."/>
            <person name="Baker S.E."/>
            <person name="Pisabarro A.G."/>
            <person name="Walton J.D."/>
            <person name="Blanchette R.A."/>
            <person name="Henrissat B."/>
            <person name="Martin F."/>
            <person name="Cullen D."/>
            <person name="Hibbett D.S."/>
            <person name="Grigoriev I.V."/>
        </authorList>
    </citation>
    <scope>NUCLEOTIDE SEQUENCE [LARGE SCALE GENOMIC DNA]</scope>
    <source>
        <strain evidence="2">CBS 339.88</strain>
    </source>
</reference>
<dbReference type="EMBL" id="KL142391">
    <property type="protein sequence ID" value="KDR71832.1"/>
    <property type="molecule type" value="Genomic_DNA"/>
</dbReference>
<dbReference type="InterPro" id="IPR032675">
    <property type="entry name" value="LRR_dom_sf"/>
</dbReference>
<dbReference type="Proteomes" id="UP000027222">
    <property type="component" value="Unassembled WGS sequence"/>
</dbReference>
<dbReference type="STRING" id="685588.A0A067SP63"/>
<gene>
    <name evidence="1" type="ORF">GALMADRAFT_253602</name>
</gene>
<dbReference type="AlphaFoldDB" id="A0A067SP63"/>
<evidence type="ECO:0000313" key="1">
    <source>
        <dbReference type="EMBL" id="KDR71832.1"/>
    </source>
</evidence>
<proteinExistence type="predicted"/>
<evidence type="ECO:0008006" key="3">
    <source>
        <dbReference type="Google" id="ProtNLM"/>
    </source>
</evidence>
<dbReference type="OrthoDB" id="2631350at2759"/>
<protein>
    <recommendedName>
        <fullName evidence="3">F-box domain-containing protein</fullName>
    </recommendedName>
</protein>
<dbReference type="SUPFAM" id="SSF52047">
    <property type="entry name" value="RNI-like"/>
    <property type="match status" value="1"/>
</dbReference>
<sequence>MHRAIPPPDIVREICKQLFPAPKWGEEPFCVVPTRSIKSTLLSLALTCQAFSEPALDRLWLALDDLTPLFQLLPGFQAKGGYLNSQLHPATDLQAFNRYAKRIHIYLSHPTQKVLSTTTHFQVFQARSYEPVLPRLRYLALEGKGKPELLQFICPSLIALDIKVGYKNSNSPESWAIINAIPEMASNFRYLEIGTDLALPEGCLDSISKMENLEQLTFRTSKYTYTELDLDSGFLRKLSNLQKLTLLRIDGNLIMQDDSPKQSGLPFFPELRKLEIFCSVSDMTMSQINNFFGMGTFSALRHLGLRLEHKSRANLLEENPWPAFFKTLQESTTSVFSSLLLNVPLLSRKTASISDVPGLLQLELLELEVSNDVFSKLPHSDFILMVDAWPKLRKLCLMTDTPTVNFSTLLYLAQHLPDLCTLSIGIVVAGCPAFNDVPILTHQLQHLSLRMSGLSGKQPVHFAQLVDTIFPNLRTYNFRSGSSLSVSHHFETQVPQILKALREARSAQMERLAFATSSDPPLSIRVHRQLLESDI</sequence>
<accession>A0A067SP63</accession>
<keyword evidence="2" id="KW-1185">Reference proteome</keyword>
<name>A0A067SP63_GALM3</name>
<dbReference type="HOGENOM" id="CLU_021164_3_1_1"/>